<dbReference type="InterPro" id="IPR036188">
    <property type="entry name" value="FAD/NAD-bd_sf"/>
</dbReference>
<feature type="domain" description="FAD dependent oxidoreductase" evidence="8">
    <location>
        <begin position="2"/>
        <end position="406"/>
    </location>
</feature>
<dbReference type="HAMAP" id="MF_01202">
    <property type="entry name" value="DadA"/>
    <property type="match status" value="1"/>
</dbReference>
<dbReference type="InterPro" id="IPR023080">
    <property type="entry name" value="DadA"/>
</dbReference>
<protein>
    <recommendedName>
        <fullName evidence="7">D-amino acid dehydrogenase</fullName>
        <ecNumber evidence="7">1.4.99.-</ecNumber>
    </recommendedName>
</protein>
<comment type="caution">
    <text evidence="9">The sequence shown here is derived from an EMBL/GenBank/DDBJ whole genome shotgun (WGS) entry which is preliminary data.</text>
</comment>
<dbReference type="SUPFAM" id="SSF51905">
    <property type="entry name" value="FAD/NAD(P)-binding domain"/>
    <property type="match status" value="1"/>
</dbReference>
<feature type="binding site" evidence="7">
    <location>
        <begin position="3"/>
        <end position="17"/>
    </location>
    <ligand>
        <name>FAD</name>
        <dbReference type="ChEBI" id="CHEBI:57692"/>
    </ligand>
</feature>
<dbReference type="RefSeq" id="WP_009541657.1">
    <property type="nucleotide sequence ID" value="NZ_ANHY01000016.1"/>
</dbReference>
<comment type="function">
    <text evidence="7">Oxidative deamination of D-amino acids.</text>
</comment>
<evidence type="ECO:0000313" key="9">
    <source>
        <dbReference type="EMBL" id="EKV28427.1"/>
    </source>
</evidence>
<dbReference type="STRING" id="1238182.C882_1001"/>
<dbReference type="OrthoDB" id="9805337at2"/>
<keyword evidence="4 7" id="KW-0274">FAD</keyword>
<accession>K9GTB1</accession>
<dbReference type="GO" id="GO:0008718">
    <property type="term" value="F:D-amino-acid dehydrogenase activity"/>
    <property type="evidence" value="ECO:0007669"/>
    <property type="project" value="UniProtKB-UniRule"/>
</dbReference>
<dbReference type="SUPFAM" id="SSF54373">
    <property type="entry name" value="FAD-linked reductases, C-terminal domain"/>
    <property type="match status" value="1"/>
</dbReference>
<keyword evidence="3 7" id="KW-0285">Flavoprotein</keyword>
<dbReference type="Pfam" id="PF01266">
    <property type="entry name" value="DAO"/>
    <property type="match status" value="1"/>
</dbReference>
<evidence type="ECO:0000256" key="7">
    <source>
        <dbReference type="HAMAP-Rule" id="MF_01202"/>
    </source>
</evidence>
<dbReference type="eggNOG" id="COG0665">
    <property type="taxonomic scope" value="Bacteria"/>
</dbReference>
<gene>
    <name evidence="7" type="primary">dadA</name>
    <name evidence="9" type="ORF">C882_1001</name>
</gene>
<dbReference type="EC" id="1.4.99.-" evidence="7"/>
<dbReference type="Proteomes" id="UP000009881">
    <property type="component" value="Unassembled WGS sequence"/>
</dbReference>
<evidence type="ECO:0000313" key="10">
    <source>
        <dbReference type="Proteomes" id="UP000009881"/>
    </source>
</evidence>
<dbReference type="PATRIC" id="fig|1238182.3.peg.3215"/>
<evidence type="ECO:0000256" key="5">
    <source>
        <dbReference type="ARBA" id="ARBA00023002"/>
    </source>
</evidence>
<keyword evidence="10" id="KW-1185">Reference proteome</keyword>
<evidence type="ECO:0000259" key="8">
    <source>
        <dbReference type="Pfam" id="PF01266"/>
    </source>
</evidence>
<dbReference type="GO" id="GO:0005886">
    <property type="term" value="C:plasma membrane"/>
    <property type="evidence" value="ECO:0007669"/>
    <property type="project" value="TreeGrafter"/>
</dbReference>
<dbReference type="Gene3D" id="3.30.9.10">
    <property type="entry name" value="D-Amino Acid Oxidase, subunit A, domain 2"/>
    <property type="match status" value="1"/>
</dbReference>
<reference evidence="9 10" key="1">
    <citation type="journal article" date="2013" name="Genome Announc.">
        <title>Draft Genome Sequence of an Alphaproteobacterium, Caenispirillum salinarum AK4(T), Isolated from a Solar Saltern.</title>
        <authorList>
            <person name="Khatri I."/>
            <person name="Singh A."/>
            <person name="Korpole S."/>
            <person name="Pinnaka A.K."/>
            <person name="Subramanian S."/>
        </authorList>
    </citation>
    <scope>NUCLEOTIDE SEQUENCE [LARGE SCALE GENOMIC DNA]</scope>
    <source>
        <strain evidence="9 10">AK4</strain>
    </source>
</reference>
<comment type="catalytic activity">
    <reaction evidence="6 7">
        <text>a D-alpha-amino acid + A + H2O = a 2-oxocarboxylate + AH2 + NH4(+)</text>
        <dbReference type="Rhea" id="RHEA:18125"/>
        <dbReference type="ChEBI" id="CHEBI:13193"/>
        <dbReference type="ChEBI" id="CHEBI:15377"/>
        <dbReference type="ChEBI" id="CHEBI:17499"/>
        <dbReference type="ChEBI" id="CHEBI:28938"/>
        <dbReference type="ChEBI" id="CHEBI:35179"/>
        <dbReference type="ChEBI" id="CHEBI:59871"/>
    </reaction>
</comment>
<evidence type="ECO:0000256" key="3">
    <source>
        <dbReference type="ARBA" id="ARBA00022630"/>
    </source>
</evidence>
<dbReference type="EMBL" id="ANHY01000016">
    <property type="protein sequence ID" value="EKV28427.1"/>
    <property type="molecule type" value="Genomic_DNA"/>
</dbReference>
<dbReference type="GO" id="GO:0005737">
    <property type="term" value="C:cytoplasm"/>
    <property type="evidence" value="ECO:0007669"/>
    <property type="project" value="TreeGrafter"/>
</dbReference>
<evidence type="ECO:0000256" key="2">
    <source>
        <dbReference type="ARBA" id="ARBA00009410"/>
    </source>
</evidence>
<evidence type="ECO:0000256" key="1">
    <source>
        <dbReference type="ARBA" id="ARBA00001974"/>
    </source>
</evidence>
<evidence type="ECO:0000256" key="6">
    <source>
        <dbReference type="ARBA" id="ARBA00047884"/>
    </source>
</evidence>
<evidence type="ECO:0000256" key="4">
    <source>
        <dbReference type="ARBA" id="ARBA00022827"/>
    </source>
</evidence>
<dbReference type="InterPro" id="IPR006076">
    <property type="entry name" value="FAD-dep_OxRdtase"/>
</dbReference>
<dbReference type="PANTHER" id="PTHR13847">
    <property type="entry name" value="SARCOSINE DEHYDROGENASE-RELATED"/>
    <property type="match status" value="1"/>
</dbReference>
<dbReference type="GO" id="GO:0055130">
    <property type="term" value="P:D-alanine catabolic process"/>
    <property type="evidence" value="ECO:0007669"/>
    <property type="project" value="TreeGrafter"/>
</dbReference>
<comment type="cofactor">
    <cofactor evidence="1 7">
        <name>FAD</name>
        <dbReference type="ChEBI" id="CHEBI:57692"/>
    </cofactor>
</comment>
<organism evidence="9 10">
    <name type="scientific">Caenispirillum salinarum AK4</name>
    <dbReference type="NCBI Taxonomy" id="1238182"/>
    <lineage>
        <taxon>Bacteria</taxon>
        <taxon>Pseudomonadati</taxon>
        <taxon>Pseudomonadota</taxon>
        <taxon>Alphaproteobacteria</taxon>
        <taxon>Rhodospirillales</taxon>
        <taxon>Novispirillaceae</taxon>
        <taxon>Caenispirillum</taxon>
    </lineage>
</organism>
<proteinExistence type="inferred from homology"/>
<dbReference type="NCBIfam" id="NF001933">
    <property type="entry name" value="PRK00711.1"/>
    <property type="match status" value="1"/>
</dbReference>
<name>K9GTB1_9PROT</name>
<dbReference type="Gene3D" id="3.50.50.60">
    <property type="entry name" value="FAD/NAD(P)-binding domain"/>
    <property type="match status" value="2"/>
</dbReference>
<sequence>MKVLVLGAGVVGTTAAYYLAKAGHAVTVIDRQPGPGLETSLANGGQISASHVEPWASPATLWKALKWLGDPDAPLVFRWARWDPALWAWLARFLRNCTPGRERLNTERALRIALYSRASLKALRAETGISYDERLQGILHVFRSEKDLAEGHHMAEQARANGLESRVLDRSDMLSTEPALTHVADDLTGAIHFPEDESGDAHLFTVRLAEMAKALGVDFRFGVSVQGLETDRANRRVTGVRTDAGELTADRYVLALGSYSPFVARTAGLKLPVYPAKGYSITVPVAEPGAGNAPGAPTVSVIDGSYKMVYSRLGDRLRCAGTAELAGWDQTLRERRAETIVRHAKKLFPKAGDFDHADRWCGLRPKTPDSVPILGRTPWENLVLDTGHGVLGWTMSVGSARVIADLVSGREPEIDIRGLGLDRF</sequence>
<keyword evidence="5 7" id="KW-0560">Oxidoreductase</keyword>
<comment type="similarity">
    <text evidence="2 7">Belongs to the DadA oxidoreductase family.</text>
</comment>
<dbReference type="PANTHER" id="PTHR13847:SF280">
    <property type="entry name" value="D-AMINO ACID DEHYDROGENASE"/>
    <property type="match status" value="1"/>
</dbReference>
<dbReference type="AlphaFoldDB" id="K9GTB1"/>